<proteinExistence type="inferred from homology"/>
<comment type="subunit">
    <text evidence="19">Homotrimer. The two-component system 3-ketosteroid-9-alpha-monooxygenase is composed of an oxygenase component KshA and a reductase component KshB.</text>
</comment>
<dbReference type="EC" id="1.14.19.21" evidence="17"/>
<dbReference type="InterPro" id="IPR045605">
    <property type="entry name" value="KshA-like_C"/>
</dbReference>
<keyword evidence="24" id="KW-1185">Reference proteome</keyword>
<evidence type="ECO:0000256" key="7">
    <source>
        <dbReference type="ARBA" id="ARBA00022963"/>
    </source>
</evidence>
<sequence length="327" mass="37053">MTHGRPHPGMPTGWFQVGWSYELAAGDVRPLYYFGQHLALWRDEQGAPHLTSGYCPHLGTSLGHGGHVVGAALVCPMHGWQWDGAGRNVGIPYEDSVSPVCLPTWRLREADGFLWAWYATDGRAPTWEPPRLPEASESRYHAVDADTTRIWSAVDVHPQVIVETSADEPHNPVLHRASPDWRIERFSDDGVRFETVHRFTFGTRRSRMTPDGPVDSTLTQAYWGIGLGVNWFRGGVTSTFIQTQTPVDNDRIDIRGTVFVERADDSERPTGFAQKWIDMEWLQMDRHLEIWETMRYIANPPFTAGEAAPQLALRKWAGQFYESPDRS</sequence>
<dbReference type="CDD" id="cd03469">
    <property type="entry name" value="Rieske_RO_Alpha_N"/>
    <property type="match status" value="1"/>
</dbReference>
<dbReference type="Pfam" id="PF00355">
    <property type="entry name" value="Rieske"/>
    <property type="match status" value="1"/>
</dbReference>
<evidence type="ECO:0000256" key="8">
    <source>
        <dbReference type="ARBA" id="ARBA00022989"/>
    </source>
</evidence>
<dbReference type="InterPro" id="IPR017941">
    <property type="entry name" value="Rieske_2Fe-2S"/>
</dbReference>
<keyword evidence="7" id="KW-0442">Lipid degradation</keyword>
<accession>A0ABZ1N3E8</accession>
<comment type="similarity">
    <text evidence="16">Belongs to the cholesterol 7-desaturase family.</text>
</comment>
<comment type="cofactor">
    <cofactor evidence="1">
        <name>Fe cation</name>
        <dbReference type="ChEBI" id="CHEBI:24875"/>
    </cofactor>
</comment>
<evidence type="ECO:0000256" key="9">
    <source>
        <dbReference type="ARBA" id="ARBA00023002"/>
    </source>
</evidence>
<keyword evidence="14" id="KW-0753">Steroid metabolism</keyword>
<evidence type="ECO:0000313" key="23">
    <source>
        <dbReference type="EMBL" id="WTY34410.1"/>
    </source>
</evidence>
<evidence type="ECO:0000256" key="10">
    <source>
        <dbReference type="ARBA" id="ARBA00023004"/>
    </source>
</evidence>
<evidence type="ECO:0000256" key="21">
    <source>
        <dbReference type="ARBA" id="ARBA00049548"/>
    </source>
</evidence>
<gene>
    <name evidence="23" type="ORF">OG308_24230</name>
</gene>
<feature type="domain" description="Rieske" evidence="22">
    <location>
        <begin position="14"/>
        <end position="116"/>
    </location>
</feature>
<dbReference type="RefSeq" id="WP_405146763.1">
    <property type="nucleotide sequence ID" value="NZ_CP109527.1"/>
</dbReference>
<keyword evidence="5" id="KW-0001">2Fe-2S</keyword>
<evidence type="ECO:0000256" key="11">
    <source>
        <dbReference type="ARBA" id="ARBA00023014"/>
    </source>
</evidence>
<dbReference type="SUPFAM" id="SSF50022">
    <property type="entry name" value="ISP domain"/>
    <property type="match status" value="1"/>
</dbReference>
<keyword evidence="9" id="KW-0560">Oxidoreductase</keyword>
<protein>
    <recommendedName>
        <fullName evidence="17">cholesterol 7-desaturase</fullName>
        <ecNumber evidence="17">1.14.19.21</ecNumber>
    </recommendedName>
    <alternativeName>
        <fullName evidence="18">Rieske-type oxygenase</fullName>
    </alternativeName>
</protein>
<dbReference type="PANTHER" id="PTHR21266">
    <property type="entry name" value="IRON-SULFUR DOMAIN CONTAINING PROTEIN"/>
    <property type="match status" value="1"/>
</dbReference>
<dbReference type="PROSITE" id="PS51296">
    <property type="entry name" value="RIESKE"/>
    <property type="match status" value="1"/>
</dbReference>
<keyword evidence="4" id="KW-0812">Transmembrane</keyword>
<keyword evidence="6" id="KW-0479">Metal-binding</keyword>
<evidence type="ECO:0000313" key="24">
    <source>
        <dbReference type="Proteomes" id="UP001621418"/>
    </source>
</evidence>
<evidence type="ECO:0000256" key="1">
    <source>
        <dbReference type="ARBA" id="ARBA00001962"/>
    </source>
</evidence>
<evidence type="ECO:0000256" key="13">
    <source>
        <dbReference type="ARBA" id="ARBA00023136"/>
    </source>
</evidence>
<evidence type="ECO:0000256" key="20">
    <source>
        <dbReference type="ARBA" id="ARBA00047853"/>
    </source>
</evidence>
<organism evidence="23 24">
    <name type="scientific">Nocardia salmonicida</name>
    <dbReference type="NCBI Taxonomy" id="53431"/>
    <lineage>
        <taxon>Bacteria</taxon>
        <taxon>Bacillati</taxon>
        <taxon>Actinomycetota</taxon>
        <taxon>Actinomycetes</taxon>
        <taxon>Mycobacteriales</taxon>
        <taxon>Nocardiaceae</taxon>
        <taxon>Nocardia</taxon>
    </lineage>
</organism>
<keyword evidence="10" id="KW-0408">Iron</keyword>
<comment type="pathway">
    <text evidence="15">Steroid hormone biosynthesis; dafachronic acid biosynthesis.</text>
</comment>
<evidence type="ECO:0000256" key="4">
    <source>
        <dbReference type="ARBA" id="ARBA00022692"/>
    </source>
</evidence>
<dbReference type="Proteomes" id="UP001621418">
    <property type="component" value="Chromosome"/>
</dbReference>
<evidence type="ECO:0000256" key="18">
    <source>
        <dbReference type="ARBA" id="ARBA00030944"/>
    </source>
</evidence>
<evidence type="ECO:0000256" key="12">
    <source>
        <dbReference type="ARBA" id="ARBA00023098"/>
    </source>
</evidence>
<dbReference type="Gene3D" id="2.102.10.10">
    <property type="entry name" value="Rieske [2Fe-2S] iron-sulphur domain"/>
    <property type="match status" value="1"/>
</dbReference>
<name>A0ABZ1N3E8_9NOCA</name>
<dbReference type="PANTHER" id="PTHR21266:SF32">
    <property type="entry name" value="CHOLESTEROL 7-DESATURASE NVD"/>
    <property type="match status" value="1"/>
</dbReference>
<evidence type="ECO:0000256" key="19">
    <source>
        <dbReference type="ARBA" id="ARBA00046982"/>
    </source>
</evidence>
<comment type="catalytic activity">
    <reaction evidence="20">
        <text>cholesterol + NADH + O2 + H(+) = 7-dehydrocholesterol + NAD(+) + 2 H2O</text>
        <dbReference type="Rhea" id="RHEA:51644"/>
        <dbReference type="ChEBI" id="CHEBI:15377"/>
        <dbReference type="ChEBI" id="CHEBI:15378"/>
        <dbReference type="ChEBI" id="CHEBI:15379"/>
        <dbReference type="ChEBI" id="CHEBI:16113"/>
        <dbReference type="ChEBI" id="CHEBI:17759"/>
        <dbReference type="ChEBI" id="CHEBI:57540"/>
        <dbReference type="ChEBI" id="CHEBI:57945"/>
        <dbReference type="EC" id="1.14.19.21"/>
    </reaction>
    <physiologicalReaction direction="left-to-right" evidence="20">
        <dbReference type="Rhea" id="RHEA:51645"/>
    </physiologicalReaction>
</comment>
<reference evidence="23 24" key="1">
    <citation type="submission" date="2022-10" db="EMBL/GenBank/DDBJ databases">
        <title>The complete genomes of actinobacterial strains from the NBC collection.</title>
        <authorList>
            <person name="Joergensen T.S."/>
            <person name="Alvarez Arevalo M."/>
            <person name="Sterndorff E.B."/>
            <person name="Faurdal D."/>
            <person name="Vuksanovic O."/>
            <person name="Mourched A.-S."/>
            <person name="Charusanti P."/>
            <person name="Shaw S."/>
            <person name="Blin K."/>
            <person name="Weber T."/>
        </authorList>
    </citation>
    <scope>NUCLEOTIDE SEQUENCE [LARGE SCALE GENOMIC DNA]</scope>
    <source>
        <strain evidence="23 24">NBC_01413</strain>
    </source>
</reference>
<evidence type="ECO:0000256" key="2">
    <source>
        <dbReference type="ARBA" id="ARBA00004370"/>
    </source>
</evidence>
<dbReference type="InterPro" id="IPR036922">
    <property type="entry name" value="Rieske_2Fe-2S_sf"/>
</dbReference>
<evidence type="ECO:0000256" key="5">
    <source>
        <dbReference type="ARBA" id="ARBA00022714"/>
    </source>
</evidence>
<keyword evidence="13" id="KW-0472">Membrane</keyword>
<dbReference type="Gene3D" id="3.90.380.10">
    <property type="entry name" value="Naphthalene 1,2-dioxygenase Alpha Subunit, Chain A, domain 1"/>
    <property type="match status" value="1"/>
</dbReference>
<evidence type="ECO:0000259" key="22">
    <source>
        <dbReference type="PROSITE" id="PS51296"/>
    </source>
</evidence>
<keyword evidence="11" id="KW-0411">Iron-sulfur</keyword>
<evidence type="ECO:0000256" key="6">
    <source>
        <dbReference type="ARBA" id="ARBA00022723"/>
    </source>
</evidence>
<comment type="pathway">
    <text evidence="3">Hormone biosynthesis.</text>
</comment>
<dbReference type="InterPro" id="IPR050584">
    <property type="entry name" value="Cholesterol_7-desaturase"/>
</dbReference>
<dbReference type="EMBL" id="CP109527">
    <property type="protein sequence ID" value="WTY34410.1"/>
    <property type="molecule type" value="Genomic_DNA"/>
</dbReference>
<keyword evidence="12" id="KW-0443">Lipid metabolism</keyword>
<keyword evidence="8" id="KW-1133">Transmembrane helix</keyword>
<evidence type="ECO:0000256" key="17">
    <source>
        <dbReference type="ARBA" id="ARBA00026095"/>
    </source>
</evidence>
<evidence type="ECO:0000256" key="3">
    <source>
        <dbReference type="ARBA" id="ARBA00004972"/>
    </source>
</evidence>
<comment type="subcellular location">
    <subcellularLocation>
        <location evidence="2">Membrane</location>
    </subcellularLocation>
</comment>
<evidence type="ECO:0000256" key="14">
    <source>
        <dbReference type="ARBA" id="ARBA00023221"/>
    </source>
</evidence>
<evidence type="ECO:0000256" key="16">
    <source>
        <dbReference type="ARBA" id="ARBA00025729"/>
    </source>
</evidence>
<comment type="catalytic activity">
    <reaction evidence="21">
        <text>cholesterol + NADPH + O2 + H(+) = 7-dehydrocholesterol + NADP(+) + 2 H2O</text>
        <dbReference type="Rhea" id="RHEA:45024"/>
        <dbReference type="ChEBI" id="CHEBI:15377"/>
        <dbReference type="ChEBI" id="CHEBI:15378"/>
        <dbReference type="ChEBI" id="CHEBI:15379"/>
        <dbReference type="ChEBI" id="CHEBI:16113"/>
        <dbReference type="ChEBI" id="CHEBI:17759"/>
        <dbReference type="ChEBI" id="CHEBI:57783"/>
        <dbReference type="ChEBI" id="CHEBI:58349"/>
        <dbReference type="EC" id="1.14.19.21"/>
    </reaction>
    <physiologicalReaction direction="left-to-right" evidence="21">
        <dbReference type="Rhea" id="RHEA:45025"/>
    </physiologicalReaction>
</comment>
<dbReference type="Pfam" id="PF19298">
    <property type="entry name" value="KshA_C"/>
    <property type="match status" value="1"/>
</dbReference>
<evidence type="ECO:0000256" key="15">
    <source>
        <dbReference type="ARBA" id="ARBA00025712"/>
    </source>
</evidence>